<evidence type="ECO:0000313" key="1">
    <source>
        <dbReference type="EMBL" id="XBY62750.1"/>
    </source>
</evidence>
<dbReference type="InterPro" id="IPR009883">
    <property type="entry name" value="YgfX"/>
</dbReference>
<dbReference type="AlphaFoldDB" id="A0AAU7Y181"/>
<dbReference type="Pfam" id="PF07254">
    <property type="entry name" value="Cpta_toxin"/>
    <property type="match status" value="1"/>
</dbReference>
<dbReference type="EMBL" id="CP158373">
    <property type="protein sequence ID" value="XBY62750.1"/>
    <property type="molecule type" value="Genomic_DNA"/>
</dbReference>
<sequence length="150" mass="16871">MSSRSSTFECHWRPSRRLLVLYLSLFSLALMAVACADLPLWARLLGVLACLAHAAWVLPRQVLLARSSSVRGLRLDAAGLRLRRHDGEWFPVHLSPDSLALPMAVLLVYRCEGALIGRGLCIPADSLDGESHRRLRMHLRFNRHRWTAPG</sequence>
<organism evidence="1">
    <name type="scientific">Pseudomonas solani</name>
    <dbReference type="NCBI Taxonomy" id="2731552"/>
    <lineage>
        <taxon>Bacteria</taxon>
        <taxon>Pseudomonadati</taxon>
        <taxon>Pseudomonadota</taxon>
        <taxon>Gammaproteobacteria</taxon>
        <taxon>Pseudomonadales</taxon>
        <taxon>Pseudomonadaceae</taxon>
        <taxon>Pseudomonas</taxon>
    </lineage>
</organism>
<reference evidence="1" key="1">
    <citation type="submission" date="2023-08" db="EMBL/GenBank/DDBJ databases">
        <title>Increased levels of nutrients transform a symbiont into a lethal pathobiont.</title>
        <authorList>
            <person name="Lachnit T."/>
            <person name="Ulrich L."/>
            <person name="Willmer F.M."/>
            <person name="Hasenbein T."/>
            <person name="Steiner L.X."/>
            <person name="Wolters M."/>
            <person name="Herbst E.M."/>
            <person name="Deines P."/>
        </authorList>
    </citation>
    <scope>NUCLEOTIDE SEQUENCE</scope>
    <source>
        <strain evidence="1">T3</strain>
    </source>
</reference>
<gene>
    <name evidence="1" type="ORF">ABS648_22770</name>
</gene>
<accession>A0AAU7Y181</accession>
<dbReference type="RefSeq" id="WP_350446793.1">
    <property type="nucleotide sequence ID" value="NZ_CP158373.1"/>
</dbReference>
<dbReference type="PROSITE" id="PS51257">
    <property type="entry name" value="PROKAR_LIPOPROTEIN"/>
    <property type="match status" value="1"/>
</dbReference>
<name>A0AAU7Y181_9PSED</name>
<protein>
    <submittedName>
        <fullName evidence="1">Protein YgfX</fullName>
    </submittedName>
</protein>
<proteinExistence type="predicted"/>